<keyword evidence="2" id="KW-1133">Transmembrane helix</keyword>
<feature type="region of interest" description="Disordered" evidence="1">
    <location>
        <begin position="302"/>
        <end position="323"/>
    </location>
</feature>
<gene>
    <name evidence="3" type="ordered locus">EROM_050110</name>
</gene>
<sequence>MSKGKIIQLSIVTLLGAAITILALYMFSEGPTGTLTHDDIKSLSAENPFRFKDSGENGENTVTEVKFFTCLNKILKSLKSADNNLIRVLCCNEILEKEAEEKGNGEREAHVRNAIIEARNLMFGVSNSKETIEKILKKGNEKSGEELIEAIPSAFFEALSAEQPHKQAKGEELNTALANLFIWLWLNGSLPEDKNTQTFRKTYADNQSVQNLLKSLDEETKGVANSKISVTIENKEISMSVIEHILTSIFQASMRMGSGIPQVSLPVKMAIISAGAGLEKEKPKDINQGKGIIEFLFGSNEDKSKNETSADEAKSTTDADGAK</sequence>
<protein>
    <submittedName>
        <fullName evidence="3">Uncharacterized protein</fullName>
    </submittedName>
</protein>
<evidence type="ECO:0000313" key="4">
    <source>
        <dbReference type="Proteomes" id="UP000010094"/>
    </source>
</evidence>
<feature type="transmembrane region" description="Helical" evidence="2">
    <location>
        <begin position="7"/>
        <end position="27"/>
    </location>
</feature>
<evidence type="ECO:0000313" key="3">
    <source>
        <dbReference type="EMBL" id="AFN82944.1"/>
    </source>
</evidence>
<keyword evidence="2" id="KW-0472">Membrane</keyword>
<dbReference type="OrthoDB" id="2195291at2759"/>
<dbReference type="KEGG" id="ero:EROM_050110"/>
<dbReference type="AlphaFoldDB" id="I7AMK4"/>
<dbReference type="HOGENOM" id="CLU_860597_0_0_1"/>
<keyword evidence="2" id="KW-0812">Transmembrane</keyword>
<dbReference type="RefSeq" id="XP_009264441.1">
    <property type="nucleotide sequence ID" value="XM_009266166.1"/>
</dbReference>
<evidence type="ECO:0000256" key="2">
    <source>
        <dbReference type="SAM" id="Phobius"/>
    </source>
</evidence>
<dbReference type="VEuPathDB" id="MicrosporidiaDB:EROM_050110"/>
<dbReference type="GeneID" id="20521243"/>
<accession>I7AMK4</accession>
<evidence type="ECO:0000256" key="1">
    <source>
        <dbReference type="SAM" id="MobiDB-lite"/>
    </source>
</evidence>
<proteinExistence type="predicted"/>
<name>I7AMK4_ENCRO</name>
<organism evidence="3 4">
    <name type="scientific">Encephalitozoon romaleae (strain SJ-2008)</name>
    <name type="common">Microsporidian parasite</name>
    <dbReference type="NCBI Taxonomy" id="1178016"/>
    <lineage>
        <taxon>Eukaryota</taxon>
        <taxon>Fungi</taxon>
        <taxon>Fungi incertae sedis</taxon>
        <taxon>Microsporidia</taxon>
        <taxon>Unikaryonidae</taxon>
        <taxon>Encephalitozoon</taxon>
    </lineage>
</organism>
<dbReference type="EMBL" id="CP003522">
    <property type="protein sequence ID" value="AFN82944.1"/>
    <property type="molecule type" value="Genomic_DNA"/>
</dbReference>
<keyword evidence="4" id="KW-1185">Reference proteome</keyword>
<reference evidence="3 4" key="1">
    <citation type="journal article" date="2012" name="Proc. Natl. Acad. Sci. U.S.A.">
        <title>Gain and loss of multiple functionally related, horizontally transferred genes in the reduced genomes of two microsporidian parasites.</title>
        <authorList>
            <person name="Pombert J.-F."/>
            <person name="Selman M."/>
            <person name="Burki F."/>
            <person name="Bardell F.T."/>
            <person name="Farinelli L."/>
            <person name="Solter L.F."/>
            <person name="Whitman D.W."/>
            <person name="Weiss L.M."/>
            <person name="Corradi N."/>
            <person name="Keeling P.J."/>
        </authorList>
    </citation>
    <scope>NUCLEOTIDE SEQUENCE [LARGE SCALE GENOMIC DNA]</scope>
    <source>
        <strain evidence="3 4">SJ-2008</strain>
    </source>
</reference>
<dbReference type="Proteomes" id="UP000010094">
    <property type="component" value="Chromosome V"/>
</dbReference>